<sequence length="44" mass="4926">MFDPLLFDPPLLPSVPNPSADRTEPWGQSAHAQFGSFFFLRGCM</sequence>
<comment type="caution">
    <text evidence="2">The sequence shown here is derived from an EMBL/GenBank/DDBJ whole genome shotgun (WGS) entry which is preliminary data.</text>
</comment>
<keyword evidence="3" id="KW-1185">Reference proteome</keyword>
<reference evidence="2" key="1">
    <citation type="submission" date="2023-05" db="EMBL/GenBank/DDBJ databases">
        <authorList>
            <person name="Stuckert A."/>
        </authorList>
    </citation>
    <scope>NUCLEOTIDE SEQUENCE</scope>
</reference>
<evidence type="ECO:0000256" key="1">
    <source>
        <dbReference type="SAM" id="MobiDB-lite"/>
    </source>
</evidence>
<dbReference type="Proteomes" id="UP001162483">
    <property type="component" value="Unassembled WGS sequence"/>
</dbReference>
<accession>A0ABN9BTP9</accession>
<name>A0ABN9BTP9_9NEOB</name>
<dbReference type="EMBL" id="CATNWA010005813">
    <property type="protein sequence ID" value="CAI9550830.1"/>
    <property type="molecule type" value="Genomic_DNA"/>
</dbReference>
<proteinExistence type="predicted"/>
<evidence type="ECO:0000313" key="2">
    <source>
        <dbReference type="EMBL" id="CAI9550830.1"/>
    </source>
</evidence>
<protein>
    <submittedName>
        <fullName evidence="2">Uncharacterized protein</fullName>
    </submittedName>
</protein>
<feature type="region of interest" description="Disordered" evidence="1">
    <location>
        <begin position="1"/>
        <end position="27"/>
    </location>
</feature>
<evidence type="ECO:0000313" key="3">
    <source>
        <dbReference type="Proteomes" id="UP001162483"/>
    </source>
</evidence>
<organism evidence="2 3">
    <name type="scientific">Staurois parvus</name>
    <dbReference type="NCBI Taxonomy" id="386267"/>
    <lineage>
        <taxon>Eukaryota</taxon>
        <taxon>Metazoa</taxon>
        <taxon>Chordata</taxon>
        <taxon>Craniata</taxon>
        <taxon>Vertebrata</taxon>
        <taxon>Euteleostomi</taxon>
        <taxon>Amphibia</taxon>
        <taxon>Batrachia</taxon>
        <taxon>Anura</taxon>
        <taxon>Neobatrachia</taxon>
        <taxon>Ranoidea</taxon>
        <taxon>Ranidae</taxon>
        <taxon>Staurois</taxon>
    </lineage>
</organism>
<gene>
    <name evidence="2" type="ORF">SPARVUS_LOCUS3638455</name>
</gene>